<dbReference type="InterPro" id="IPR044298">
    <property type="entry name" value="MIG/MutY"/>
</dbReference>
<dbReference type="NCBIfam" id="TIGR01084">
    <property type="entry name" value="mutY"/>
    <property type="match status" value="1"/>
</dbReference>
<dbReference type="Gene3D" id="1.10.1670.10">
    <property type="entry name" value="Helix-hairpin-Helix base-excision DNA repair enzymes (C-terminal)"/>
    <property type="match status" value="1"/>
</dbReference>
<dbReference type="SUPFAM" id="SSF55811">
    <property type="entry name" value="Nudix"/>
    <property type="match status" value="1"/>
</dbReference>
<evidence type="ECO:0000256" key="4">
    <source>
        <dbReference type="ARBA" id="ARBA00012045"/>
    </source>
</evidence>
<dbReference type="Gene3D" id="3.90.79.10">
    <property type="entry name" value="Nucleoside Triphosphate Pyrophosphohydrolase"/>
    <property type="match status" value="1"/>
</dbReference>
<evidence type="ECO:0000256" key="13">
    <source>
        <dbReference type="ARBA" id="ARBA00023295"/>
    </source>
</evidence>
<dbReference type="PANTHER" id="PTHR42944">
    <property type="entry name" value="ADENINE DNA GLYCOSYLASE"/>
    <property type="match status" value="1"/>
</dbReference>
<organism evidence="16 17">
    <name type="scientific">Coprobacter tertius</name>
    <dbReference type="NCBI Taxonomy" id="2944915"/>
    <lineage>
        <taxon>Bacteria</taxon>
        <taxon>Pseudomonadati</taxon>
        <taxon>Bacteroidota</taxon>
        <taxon>Bacteroidia</taxon>
        <taxon>Bacteroidales</taxon>
        <taxon>Barnesiellaceae</taxon>
        <taxon>Coprobacter</taxon>
    </lineage>
</organism>
<keyword evidence="17" id="KW-1185">Reference proteome</keyword>
<dbReference type="EC" id="3.2.2.31" evidence="4 14"/>
<comment type="catalytic activity">
    <reaction evidence="1 14">
        <text>Hydrolyzes free adenine bases from 7,8-dihydro-8-oxoguanine:adenine mismatched double-stranded DNA, leaving an apurinic site.</text>
        <dbReference type="EC" id="3.2.2.31"/>
    </reaction>
</comment>
<evidence type="ECO:0000256" key="1">
    <source>
        <dbReference type="ARBA" id="ARBA00000843"/>
    </source>
</evidence>
<evidence type="ECO:0000256" key="11">
    <source>
        <dbReference type="ARBA" id="ARBA00023014"/>
    </source>
</evidence>
<evidence type="ECO:0000256" key="7">
    <source>
        <dbReference type="ARBA" id="ARBA00022723"/>
    </source>
</evidence>
<keyword evidence="8 14" id="KW-0227">DNA damage</keyword>
<evidence type="ECO:0000256" key="3">
    <source>
        <dbReference type="ARBA" id="ARBA00008343"/>
    </source>
</evidence>
<accession>A0ABT1ME00</accession>
<evidence type="ECO:0000256" key="2">
    <source>
        <dbReference type="ARBA" id="ARBA00002933"/>
    </source>
</evidence>
<comment type="function">
    <text evidence="2">Adenine glycosylase active on G-A mispairs. MutY also corrects error-prone DNA synthesis past GO lesions which are due to the oxidatively damaged form of guanine: 7,8-dihydro-8-oxoguanine (8-oxo-dGTP).</text>
</comment>
<dbReference type="Pfam" id="PF14815">
    <property type="entry name" value="NUDIX_4"/>
    <property type="match status" value="1"/>
</dbReference>
<protein>
    <recommendedName>
        <fullName evidence="5 14">Adenine DNA glycosylase</fullName>
        <ecNumber evidence="4 14">3.2.2.31</ecNumber>
    </recommendedName>
</protein>
<keyword evidence="12" id="KW-0234">DNA repair</keyword>
<dbReference type="EMBL" id="JANDHW010000002">
    <property type="protein sequence ID" value="MCP9610860.1"/>
    <property type="molecule type" value="Genomic_DNA"/>
</dbReference>
<comment type="cofactor">
    <cofactor evidence="14">
        <name>[4Fe-4S] cluster</name>
        <dbReference type="ChEBI" id="CHEBI:49883"/>
    </cofactor>
    <text evidence="14">Binds 1 [4Fe-4S] cluster.</text>
</comment>
<dbReference type="Proteomes" id="UP001205603">
    <property type="component" value="Unassembled WGS sequence"/>
</dbReference>
<keyword evidence="10 14" id="KW-0408">Iron</keyword>
<evidence type="ECO:0000313" key="16">
    <source>
        <dbReference type="EMBL" id="MCP9610860.1"/>
    </source>
</evidence>
<evidence type="ECO:0000259" key="15">
    <source>
        <dbReference type="SMART" id="SM00478"/>
    </source>
</evidence>
<evidence type="ECO:0000256" key="5">
    <source>
        <dbReference type="ARBA" id="ARBA00022023"/>
    </source>
</evidence>
<evidence type="ECO:0000256" key="9">
    <source>
        <dbReference type="ARBA" id="ARBA00022801"/>
    </source>
</evidence>
<keyword evidence="7" id="KW-0479">Metal-binding</keyword>
<comment type="caution">
    <text evidence="16">The sequence shown here is derived from an EMBL/GenBank/DDBJ whole genome shotgun (WGS) entry which is preliminary data.</text>
</comment>
<evidence type="ECO:0000256" key="14">
    <source>
        <dbReference type="RuleBase" id="RU365096"/>
    </source>
</evidence>
<evidence type="ECO:0000256" key="6">
    <source>
        <dbReference type="ARBA" id="ARBA00022485"/>
    </source>
</evidence>
<dbReference type="InterPro" id="IPR011257">
    <property type="entry name" value="DNA_glycosylase"/>
</dbReference>
<dbReference type="InterPro" id="IPR023170">
    <property type="entry name" value="HhH_base_excis_C"/>
</dbReference>
<keyword evidence="9" id="KW-0378">Hydrolase</keyword>
<dbReference type="InterPro" id="IPR000445">
    <property type="entry name" value="HhH_motif"/>
</dbReference>
<evidence type="ECO:0000256" key="8">
    <source>
        <dbReference type="ARBA" id="ARBA00022763"/>
    </source>
</evidence>
<keyword evidence="6" id="KW-0004">4Fe-4S</keyword>
<dbReference type="InterPro" id="IPR029119">
    <property type="entry name" value="MutY_C"/>
</dbReference>
<name>A0ABT1ME00_9BACT</name>
<dbReference type="SUPFAM" id="SSF48150">
    <property type="entry name" value="DNA-glycosylase"/>
    <property type="match status" value="1"/>
</dbReference>
<dbReference type="InterPro" id="IPR015797">
    <property type="entry name" value="NUDIX_hydrolase-like_dom_sf"/>
</dbReference>
<dbReference type="SMART" id="SM00478">
    <property type="entry name" value="ENDO3c"/>
    <property type="match status" value="1"/>
</dbReference>
<dbReference type="RefSeq" id="WP_255025468.1">
    <property type="nucleotide sequence ID" value="NZ_JANDHW010000002.1"/>
</dbReference>
<proteinExistence type="inferred from homology"/>
<feature type="domain" description="HhH-GPD" evidence="15">
    <location>
        <begin position="43"/>
        <end position="194"/>
    </location>
</feature>
<dbReference type="InterPro" id="IPR005760">
    <property type="entry name" value="A/G_AdeGlyc_MutY"/>
</dbReference>
<sequence length="366" mass="42439">MSIQYDENLSISGPLVKWYEENKRQLPWRETADPYLIWISEIILQQTRVAQGLDYFNRFVGRFPDVATLAEAPEDEVLKYWEGLGYYSRARNLHAAAHQIMTVFGGKFPETYEEVLSLKGIGEYTAAAICSFSYGLPHAVVDGNVYRVLSRLFALDTPIDSGAGKKMFFSLADDLLDRHRPGIYNQAIMELGALQCVPRSPRCEMCPLVVKCRAFADGNVESYPVKQGKTEVKPRYFNYLHILKDGDTWINRRSENDIWRNLYELVLIETEKEVSFEELVQMPRYKKLLPSSDEVVVSGIPVCRRHVLSHRIIHARFYTIEIVKESETLSQYKRVSMNEIGQYAFSRLTLSYFDEYRKRSADYTLW</sequence>
<dbReference type="Pfam" id="PF00730">
    <property type="entry name" value="HhH-GPD"/>
    <property type="match status" value="1"/>
</dbReference>
<reference evidence="16 17" key="1">
    <citation type="submission" date="2022-07" db="EMBL/GenBank/DDBJ databases">
        <title>Fecal culturing of patients with breast cancer.</title>
        <authorList>
            <person name="Teng N.M.Y."/>
            <person name="Kiu R."/>
            <person name="Evans R."/>
            <person name="Baker D.J."/>
            <person name="Zenner C."/>
            <person name="Robinson S.D."/>
            <person name="Hall L.J."/>
        </authorList>
    </citation>
    <scope>NUCLEOTIDE SEQUENCE [LARGE SCALE GENOMIC DNA]</scope>
    <source>
        <strain evidence="16 17">LH1063</strain>
    </source>
</reference>
<dbReference type="PANTHER" id="PTHR42944:SF1">
    <property type="entry name" value="ADENINE DNA GLYCOSYLASE"/>
    <property type="match status" value="1"/>
</dbReference>
<keyword evidence="11" id="KW-0411">Iron-sulfur</keyword>
<dbReference type="InterPro" id="IPR004035">
    <property type="entry name" value="Endouclease-III_FeS-bd_BS"/>
</dbReference>
<dbReference type="PROSITE" id="PS00764">
    <property type="entry name" value="ENDONUCLEASE_III_1"/>
    <property type="match status" value="1"/>
</dbReference>
<evidence type="ECO:0000313" key="17">
    <source>
        <dbReference type="Proteomes" id="UP001205603"/>
    </source>
</evidence>
<gene>
    <name evidence="16" type="primary">mutY</name>
    <name evidence="16" type="ORF">NMU02_01985</name>
</gene>
<dbReference type="CDD" id="cd00056">
    <property type="entry name" value="ENDO3c"/>
    <property type="match status" value="1"/>
</dbReference>
<dbReference type="Pfam" id="PF00633">
    <property type="entry name" value="HHH"/>
    <property type="match status" value="1"/>
</dbReference>
<evidence type="ECO:0000256" key="12">
    <source>
        <dbReference type="ARBA" id="ARBA00023204"/>
    </source>
</evidence>
<dbReference type="Gene3D" id="1.10.340.30">
    <property type="entry name" value="Hypothetical protein, domain 2"/>
    <property type="match status" value="1"/>
</dbReference>
<dbReference type="InterPro" id="IPR003265">
    <property type="entry name" value="HhH-GPD_domain"/>
</dbReference>
<comment type="similarity">
    <text evidence="3 14">Belongs to the Nth/MutY family.</text>
</comment>
<evidence type="ECO:0000256" key="10">
    <source>
        <dbReference type="ARBA" id="ARBA00023004"/>
    </source>
</evidence>
<keyword evidence="13 14" id="KW-0326">Glycosidase</keyword>
<dbReference type="CDD" id="cd03431">
    <property type="entry name" value="NUDIX_DNA_Glycosylase_C-MutY"/>
    <property type="match status" value="1"/>
</dbReference>